<comment type="caution">
    <text evidence="2">The sequence shown here is derived from an EMBL/GenBank/DDBJ whole genome shotgun (WGS) entry which is preliminary data.</text>
</comment>
<organism evidence="2 3">
    <name type="scientific">Nocardioides nanhaiensis</name>
    <dbReference type="NCBI Taxonomy" id="1476871"/>
    <lineage>
        <taxon>Bacteria</taxon>
        <taxon>Bacillati</taxon>
        <taxon>Actinomycetota</taxon>
        <taxon>Actinomycetes</taxon>
        <taxon>Propionibacteriales</taxon>
        <taxon>Nocardioidaceae</taxon>
        <taxon>Nocardioides</taxon>
    </lineage>
</organism>
<keyword evidence="1" id="KW-0472">Membrane</keyword>
<evidence type="ECO:0008006" key="4">
    <source>
        <dbReference type="Google" id="ProtNLM"/>
    </source>
</evidence>
<feature type="transmembrane region" description="Helical" evidence="1">
    <location>
        <begin position="17"/>
        <end position="36"/>
    </location>
</feature>
<evidence type="ECO:0000313" key="3">
    <source>
        <dbReference type="Proteomes" id="UP001500621"/>
    </source>
</evidence>
<sequence>MSDSLGNRGGGRHPVEVGHLVMGVALLGLAGVWALVAGDVVQGDEVRWLLPLPWLAGGLVGVVATVLRGPR</sequence>
<keyword evidence="1" id="KW-1133">Transmembrane helix</keyword>
<protein>
    <recommendedName>
        <fullName evidence="4">DUF2530 domain-containing protein</fullName>
    </recommendedName>
</protein>
<gene>
    <name evidence="2" type="ORF">GCM10023226_10820</name>
</gene>
<keyword evidence="1" id="KW-0812">Transmembrane</keyword>
<keyword evidence="3" id="KW-1185">Reference proteome</keyword>
<dbReference type="EMBL" id="BAABIM010000001">
    <property type="protein sequence ID" value="GAA4675502.1"/>
    <property type="molecule type" value="Genomic_DNA"/>
</dbReference>
<evidence type="ECO:0000256" key="1">
    <source>
        <dbReference type="SAM" id="Phobius"/>
    </source>
</evidence>
<reference evidence="3" key="1">
    <citation type="journal article" date="2019" name="Int. J. Syst. Evol. Microbiol.">
        <title>The Global Catalogue of Microorganisms (GCM) 10K type strain sequencing project: providing services to taxonomists for standard genome sequencing and annotation.</title>
        <authorList>
            <consortium name="The Broad Institute Genomics Platform"/>
            <consortium name="The Broad Institute Genome Sequencing Center for Infectious Disease"/>
            <person name="Wu L."/>
            <person name="Ma J."/>
        </authorList>
    </citation>
    <scope>NUCLEOTIDE SEQUENCE [LARGE SCALE GENOMIC DNA]</scope>
    <source>
        <strain evidence="3">JCM 18127</strain>
    </source>
</reference>
<evidence type="ECO:0000313" key="2">
    <source>
        <dbReference type="EMBL" id="GAA4675502.1"/>
    </source>
</evidence>
<dbReference type="Proteomes" id="UP001500621">
    <property type="component" value="Unassembled WGS sequence"/>
</dbReference>
<name>A0ABP8VYR2_9ACTN</name>
<proteinExistence type="predicted"/>
<feature type="transmembrane region" description="Helical" evidence="1">
    <location>
        <begin position="48"/>
        <end position="67"/>
    </location>
</feature>
<accession>A0ABP8VYR2</accession>
<dbReference type="RefSeq" id="WP_345263410.1">
    <property type="nucleotide sequence ID" value="NZ_BAABIM010000001.1"/>
</dbReference>